<dbReference type="InterPro" id="IPR016084">
    <property type="entry name" value="Haem_Oase-like_multi-hlx"/>
</dbReference>
<dbReference type="Proteomes" id="UP000269154">
    <property type="component" value="Unassembled WGS sequence"/>
</dbReference>
<dbReference type="NCBIfam" id="TIGR04305">
    <property type="entry name" value="fol_rel_CADD"/>
    <property type="match status" value="1"/>
</dbReference>
<keyword evidence="1" id="KW-0560">Oxidoreductase</keyword>
<dbReference type="GO" id="GO:0016491">
    <property type="term" value="F:oxidoreductase activity"/>
    <property type="evidence" value="ECO:0007669"/>
    <property type="project" value="UniProtKB-KW"/>
</dbReference>
<reference evidence="2 3" key="1">
    <citation type="journal article" date="2018" name="ACS Chem. Biol.">
        <title>Ketoreductase domain dysfunction expands chemodiversity: malyngamide biosynthesis in the cyanobacterium Okeania hirsuta.</title>
        <authorList>
            <person name="Moss N.A."/>
            <person name="Leao T."/>
            <person name="Rankin M."/>
            <person name="McCullough T.M."/>
            <person name="Qu P."/>
            <person name="Korobeynikov A."/>
            <person name="Smith J.L."/>
            <person name="Gerwick L."/>
            <person name="Gerwick W.H."/>
        </authorList>
    </citation>
    <scope>NUCLEOTIDE SEQUENCE [LARGE SCALE GENOMIC DNA]</scope>
    <source>
        <strain evidence="2 3">PAB10Feb10-1</strain>
    </source>
</reference>
<evidence type="ECO:0000313" key="3">
    <source>
        <dbReference type="Proteomes" id="UP000269154"/>
    </source>
</evidence>
<dbReference type="PANTHER" id="PTHR40279:SF3">
    <property type="entry name" value="4-AMINOBENZOATE SYNTHASE"/>
    <property type="match status" value="1"/>
</dbReference>
<keyword evidence="3" id="KW-1185">Reference proteome</keyword>
<evidence type="ECO:0000256" key="1">
    <source>
        <dbReference type="ARBA" id="ARBA00023002"/>
    </source>
</evidence>
<dbReference type="Pfam" id="PF14518">
    <property type="entry name" value="Haem_oxygenas_2"/>
    <property type="match status" value="1"/>
</dbReference>
<organism evidence="2 3">
    <name type="scientific">Okeania hirsuta</name>
    <dbReference type="NCBI Taxonomy" id="1458930"/>
    <lineage>
        <taxon>Bacteria</taxon>
        <taxon>Bacillati</taxon>
        <taxon>Cyanobacteriota</taxon>
        <taxon>Cyanophyceae</taxon>
        <taxon>Oscillatoriophycideae</taxon>
        <taxon>Oscillatoriales</taxon>
        <taxon>Microcoleaceae</taxon>
        <taxon>Okeania</taxon>
    </lineage>
</organism>
<dbReference type="EMBL" id="RCBY01000029">
    <property type="protein sequence ID" value="RQH48711.1"/>
    <property type="molecule type" value="Genomic_DNA"/>
</dbReference>
<dbReference type="AlphaFoldDB" id="A0A3N6NX91"/>
<dbReference type="OrthoDB" id="9800756at2"/>
<dbReference type="SUPFAM" id="SSF48613">
    <property type="entry name" value="Heme oxygenase-like"/>
    <property type="match status" value="1"/>
</dbReference>
<evidence type="ECO:0000313" key="2">
    <source>
        <dbReference type="EMBL" id="RQH48711.1"/>
    </source>
</evidence>
<dbReference type="SMART" id="SM01236">
    <property type="entry name" value="Haem_oxygenase_2"/>
    <property type="match status" value="1"/>
</dbReference>
<dbReference type="RefSeq" id="WP_124144080.1">
    <property type="nucleotide sequence ID" value="NZ_CAWOKI010000384.1"/>
</dbReference>
<accession>A0A3N6NX91</accession>
<name>A0A3N6NX91_9CYAN</name>
<dbReference type="InterPro" id="IPR027572">
    <property type="entry name" value="Fol-rel_CADD"/>
</dbReference>
<dbReference type="InterPro" id="IPR039068">
    <property type="entry name" value="PqqC-like"/>
</dbReference>
<proteinExistence type="predicted"/>
<dbReference type="PANTHER" id="PTHR40279">
    <property type="entry name" value="PQQC-LIKE PROTEIN"/>
    <property type="match status" value="1"/>
</dbReference>
<sequence length="234" mass="26640">MLLQNTQMTAQDFLAQLDEIIEKQHLLKHSFYQMWNEGKLSLEMLQEYAQEYYLQVHYFPTYVSATHAACDDLETRKMLLENLMEEEMGAANHPELWLRFAEGLGVKREAVKNRQHLAKTKESVSILKELSRSENPAKGLAALYAYESQIPEVATTKIAGLKEFYGINSESALAFFQVHEKADEIHSQVTREALVKMCETDVEKQEALSAAAKAVDALNLLLDGVYEEYCQAVN</sequence>
<protein>
    <submittedName>
        <fullName evidence="2">CADD family putative folate metabolism protein</fullName>
    </submittedName>
</protein>
<gene>
    <name evidence="2" type="ORF">D5R40_07640</name>
</gene>
<comment type="caution">
    <text evidence="2">The sequence shown here is derived from an EMBL/GenBank/DDBJ whole genome shotgun (WGS) entry which is preliminary data.</text>
</comment>
<dbReference type="Gene3D" id="1.20.910.10">
    <property type="entry name" value="Heme oxygenase-like"/>
    <property type="match status" value="1"/>
</dbReference>